<dbReference type="GO" id="GO:0004888">
    <property type="term" value="F:transmembrane signaling receptor activity"/>
    <property type="evidence" value="ECO:0007669"/>
    <property type="project" value="InterPro"/>
</dbReference>
<dbReference type="PROSITE" id="PS00236">
    <property type="entry name" value="NEUROTR_ION_CHANNEL"/>
    <property type="match status" value="1"/>
</dbReference>
<keyword evidence="2 5" id="KW-0812">Transmembrane</keyword>
<feature type="transmembrane region" description="Helical" evidence="5">
    <location>
        <begin position="270"/>
        <end position="287"/>
    </location>
</feature>
<name>A0A8S3SNN5_MYTED</name>
<dbReference type="SUPFAM" id="SSF90112">
    <property type="entry name" value="Neurotransmitter-gated ion-channel transmembrane pore"/>
    <property type="match status" value="1"/>
</dbReference>
<proteinExistence type="inferred from homology"/>
<comment type="subcellular location">
    <subcellularLocation>
        <location evidence="1">Membrane</location>
        <topology evidence="1">Multi-pass membrane protein</topology>
    </subcellularLocation>
</comment>
<accession>A0A8S3SNN5</accession>
<feature type="transmembrane region" description="Helical" evidence="5">
    <location>
        <begin position="376"/>
        <end position="396"/>
    </location>
</feature>
<dbReference type="InterPro" id="IPR038050">
    <property type="entry name" value="Neuro_actylchol_rec"/>
</dbReference>
<dbReference type="InterPro" id="IPR036734">
    <property type="entry name" value="Neur_chan_lig-bd_sf"/>
</dbReference>
<comment type="similarity">
    <text evidence="5">Belongs to the ligand-gated ion channel (TC 1.A.9) family.</text>
</comment>
<feature type="domain" description="Neurotransmitter-gated ion-channel ligand-binding" evidence="6">
    <location>
        <begin position="43"/>
        <end position="237"/>
    </location>
</feature>
<dbReference type="Pfam" id="PF02932">
    <property type="entry name" value="Neur_chan_memb"/>
    <property type="match status" value="1"/>
</dbReference>
<dbReference type="OrthoDB" id="6127156at2759"/>
<feature type="transmembrane region" description="Helical" evidence="5">
    <location>
        <begin position="240"/>
        <end position="258"/>
    </location>
</feature>
<dbReference type="InterPro" id="IPR006201">
    <property type="entry name" value="Neur_channel"/>
</dbReference>
<evidence type="ECO:0000256" key="5">
    <source>
        <dbReference type="RuleBase" id="RU000687"/>
    </source>
</evidence>
<dbReference type="Pfam" id="PF02931">
    <property type="entry name" value="Neur_chan_LBD"/>
    <property type="match status" value="1"/>
</dbReference>
<keyword evidence="5" id="KW-0407">Ion channel</keyword>
<dbReference type="InterPro" id="IPR006202">
    <property type="entry name" value="Neur_chan_lig-bd"/>
</dbReference>
<feature type="domain" description="Neurotransmitter-gated ion-channel transmembrane" evidence="7">
    <location>
        <begin position="245"/>
        <end position="355"/>
    </location>
</feature>
<evidence type="ECO:0000313" key="9">
    <source>
        <dbReference type="Proteomes" id="UP000683360"/>
    </source>
</evidence>
<dbReference type="GO" id="GO:0016020">
    <property type="term" value="C:membrane"/>
    <property type="evidence" value="ECO:0007669"/>
    <property type="project" value="UniProtKB-SubCell"/>
</dbReference>
<keyword evidence="4 5" id="KW-0472">Membrane</keyword>
<evidence type="ECO:0000256" key="3">
    <source>
        <dbReference type="ARBA" id="ARBA00022989"/>
    </source>
</evidence>
<dbReference type="InterPro" id="IPR018000">
    <property type="entry name" value="Neurotransmitter_ion_chnl_CS"/>
</dbReference>
<dbReference type="Proteomes" id="UP000683360">
    <property type="component" value="Unassembled WGS sequence"/>
</dbReference>
<dbReference type="Gene3D" id="2.70.170.10">
    <property type="entry name" value="Neurotransmitter-gated ion-channel ligand-binding domain"/>
    <property type="match status" value="1"/>
</dbReference>
<dbReference type="InterPro" id="IPR036719">
    <property type="entry name" value="Neuro-gated_channel_TM_sf"/>
</dbReference>
<dbReference type="Gene3D" id="1.20.58.390">
    <property type="entry name" value="Neurotransmitter-gated ion-channel transmembrane domain"/>
    <property type="match status" value="1"/>
</dbReference>
<sequence length="404" mass="45794">MHSLIKRCSVDMEQIIRIALLIISFDAIPCLAQAIGGGDAALDLVTSLFSNYSTIVRPNKDYSKPMNVDLDMILVGINGLDEVEGKLTTTGYLSVRWIDEYLTWDTAEVMQLYIPQDRIWKPDLTLKNGFTKLTTLGSDFILAQIMNGAVFWQPFEVFESKCTIDITHFPFDQQTCELVFVVWSYFIDDVNVTKGNNGIEIEDMEESAQWSIISTSAKEDKEGTESKVTFTLTLQRSSGYYIFNIIIPVIFLGLLNVFTYVLPADSGEKMGYAMTVFLSFSVFLTIVSSELPKSSGSYFGYYLMALLGFGVITVCVTAFELRMHHWQSKVPSWVKTIIRCACCCCLCEDNRVDDVENKKKIKKVTWPDVTAFIDFVMFWILFISFIALTGVVMVILKLRIKMPF</sequence>
<evidence type="ECO:0000256" key="1">
    <source>
        <dbReference type="ARBA" id="ARBA00004141"/>
    </source>
</evidence>
<keyword evidence="3 5" id="KW-1133">Transmembrane helix</keyword>
<evidence type="ECO:0000259" key="6">
    <source>
        <dbReference type="Pfam" id="PF02931"/>
    </source>
</evidence>
<organism evidence="8 9">
    <name type="scientific">Mytilus edulis</name>
    <name type="common">Blue mussel</name>
    <dbReference type="NCBI Taxonomy" id="6550"/>
    <lineage>
        <taxon>Eukaryota</taxon>
        <taxon>Metazoa</taxon>
        <taxon>Spiralia</taxon>
        <taxon>Lophotrochozoa</taxon>
        <taxon>Mollusca</taxon>
        <taxon>Bivalvia</taxon>
        <taxon>Autobranchia</taxon>
        <taxon>Pteriomorphia</taxon>
        <taxon>Mytilida</taxon>
        <taxon>Mytiloidea</taxon>
        <taxon>Mytilidae</taxon>
        <taxon>Mytilinae</taxon>
        <taxon>Mytilus</taxon>
    </lineage>
</organism>
<dbReference type="CDD" id="cd19051">
    <property type="entry name" value="LGIC_TM_cation"/>
    <property type="match status" value="1"/>
</dbReference>
<dbReference type="SUPFAM" id="SSF63712">
    <property type="entry name" value="Nicotinic receptor ligand binding domain-like"/>
    <property type="match status" value="1"/>
</dbReference>
<evidence type="ECO:0000313" key="8">
    <source>
        <dbReference type="EMBL" id="CAG2219670.1"/>
    </source>
</evidence>
<dbReference type="InterPro" id="IPR006029">
    <property type="entry name" value="Neurotrans-gated_channel_TM"/>
</dbReference>
<evidence type="ECO:0000256" key="4">
    <source>
        <dbReference type="ARBA" id="ARBA00023136"/>
    </source>
</evidence>
<evidence type="ECO:0000259" key="7">
    <source>
        <dbReference type="Pfam" id="PF02932"/>
    </source>
</evidence>
<evidence type="ECO:0000256" key="2">
    <source>
        <dbReference type="ARBA" id="ARBA00022692"/>
    </source>
</evidence>
<reference evidence="8" key="1">
    <citation type="submission" date="2021-03" db="EMBL/GenBank/DDBJ databases">
        <authorList>
            <person name="Bekaert M."/>
        </authorList>
    </citation>
    <scope>NUCLEOTIDE SEQUENCE</scope>
</reference>
<keyword evidence="9" id="KW-1185">Reference proteome</keyword>
<dbReference type="GO" id="GO:0005230">
    <property type="term" value="F:extracellular ligand-gated monoatomic ion channel activity"/>
    <property type="evidence" value="ECO:0007669"/>
    <property type="project" value="InterPro"/>
</dbReference>
<feature type="transmembrane region" description="Helical" evidence="5">
    <location>
        <begin position="299"/>
        <end position="319"/>
    </location>
</feature>
<keyword evidence="5" id="KW-0813">Transport</keyword>
<gene>
    <name evidence="8" type="ORF">MEDL_33204</name>
</gene>
<comment type="caution">
    <text evidence="8">The sequence shown here is derived from an EMBL/GenBank/DDBJ whole genome shotgun (WGS) entry which is preliminary data.</text>
</comment>
<dbReference type="PRINTS" id="PR00252">
    <property type="entry name" value="NRIONCHANNEL"/>
</dbReference>
<dbReference type="AlphaFoldDB" id="A0A8S3SNN5"/>
<dbReference type="EMBL" id="CAJPWZ010001638">
    <property type="protein sequence ID" value="CAG2219670.1"/>
    <property type="molecule type" value="Genomic_DNA"/>
</dbReference>
<dbReference type="CDD" id="cd18989">
    <property type="entry name" value="LGIC_ECD_cation"/>
    <property type="match status" value="1"/>
</dbReference>
<dbReference type="PANTHER" id="PTHR18945">
    <property type="entry name" value="NEUROTRANSMITTER GATED ION CHANNEL"/>
    <property type="match status" value="1"/>
</dbReference>
<protein>
    <submittedName>
        <fullName evidence="8">Uncharacterized protein</fullName>
    </submittedName>
</protein>
<keyword evidence="5" id="KW-0406">Ion transport</keyword>
<dbReference type="FunFam" id="2.70.170.10:FF:000028">
    <property type="entry name" value="AcetylCholine Receptor"/>
    <property type="match status" value="1"/>
</dbReference>